<keyword evidence="3" id="KW-0560">Oxidoreductase</keyword>
<evidence type="ECO:0000313" key="5">
    <source>
        <dbReference type="Proteomes" id="UP001221413"/>
    </source>
</evidence>
<accession>A0AAD6J2X8</accession>
<comment type="similarity">
    <text evidence="1">Belongs to the short-chain dehydrogenases/reductases (SDR) family.</text>
</comment>
<dbReference type="InterPro" id="IPR036291">
    <property type="entry name" value="NAD(P)-bd_dom_sf"/>
</dbReference>
<dbReference type="Gene3D" id="3.40.50.720">
    <property type="entry name" value="NAD(P)-binding Rossmann-like Domain"/>
    <property type="match status" value="1"/>
</dbReference>
<dbReference type="SUPFAM" id="SSF51735">
    <property type="entry name" value="NAD(P)-binding Rossmann-fold domains"/>
    <property type="match status" value="1"/>
</dbReference>
<dbReference type="GO" id="GO:0016616">
    <property type="term" value="F:oxidoreductase activity, acting on the CH-OH group of donors, NAD or NADP as acceptor"/>
    <property type="evidence" value="ECO:0007669"/>
    <property type="project" value="UniProtKB-ARBA"/>
</dbReference>
<dbReference type="GO" id="GO:0050664">
    <property type="term" value="F:oxidoreductase activity, acting on NAD(P)H, oxygen as acceptor"/>
    <property type="evidence" value="ECO:0007669"/>
    <property type="project" value="TreeGrafter"/>
</dbReference>
<dbReference type="InterPro" id="IPR020904">
    <property type="entry name" value="Sc_DH/Rdtase_CS"/>
</dbReference>
<gene>
    <name evidence="4" type="ORF">Dda_2012</name>
</gene>
<evidence type="ECO:0000256" key="2">
    <source>
        <dbReference type="ARBA" id="ARBA00022857"/>
    </source>
</evidence>
<dbReference type="Proteomes" id="UP001221413">
    <property type="component" value="Unassembled WGS sequence"/>
</dbReference>
<keyword evidence="5" id="KW-1185">Reference proteome</keyword>
<evidence type="ECO:0000256" key="1">
    <source>
        <dbReference type="ARBA" id="ARBA00006484"/>
    </source>
</evidence>
<keyword evidence="2" id="KW-0521">NADP</keyword>
<dbReference type="FunFam" id="3.40.50.720:FF:000084">
    <property type="entry name" value="Short-chain dehydrogenase reductase"/>
    <property type="match status" value="1"/>
</dbReference>
<dbReference type="Pfam" id="PF13561">
    <property type="entry name" value="adh_short_C2"/>
    <property type="match status" value="1"/>
</dbReference>
<comment type="caution">
    <text evidence="4">The sequence shown here is derived from an EMBL/GenBank/DDBJ whole genome shotgun (WGS) entry which is preliminary data.</text>
</comment>
<dbReference type="PANTHER" id="PTHR43008:SF13">
    <property type="entry name" value="L-XYLULOSE REDUCTASE-RELATED"/>
    <property type="match status" value="1"/>
</dbReference>
<dbReference type="InterPro" id="IPR002347">
    <property type="entry name" value="SDR_fam"/>
</dbReference>
<dbReference type="PROSITE" id="PS00061">
    <property type="entry name" value="ADH_SHORT"/>
    <property type="match status" value="1"/>
</dbReference>
<dbReference type="EMBL" id="JAQGDS010000002">
    <property type="protein sequence ID" value="KAJ6263448.1"/>
    <property type="molecule type" value="Genomic_DNA"/>
</dbReference>
<dbReference type="AlphaFoldDB" id="A0AAD6J2X8"/>
<name>A0AAD6J2X8_DREDA</name>
<proteinExistence type="inferred from homology"/>
<organism evidence="4 5">
    <name type="scientific">Drechslerella dactyloides</name>
    <name type="common">Nematode-trapping fungus</name>
    <name type="synonym">Arthrobotrys dactyloides</name>
    <dbReference type="NCBI Taxonomy" id="74499"/>
    <lineage>
        <taxon>Eukaryota</taxon>
        <taxon>Fungi</taxon>
        <taxon>Dikarya</taxon>
        <taxon>Ascomycota</taxon>
        <taxon>Pezizomycotina</taxon>
        <taxon>Orbiliomycetes</taxon>
        <taxon>Orbiliales</taxon>
        <taxon>Orbiliaceae</taxon>
        <taxon>Drechslerella</taxon>
    </lineage>
</organism>
<dbReference type="PRINTS" id="PR00081">
    <property type="entry name" value="GDHRDH"/>
</dbReference>
<dbReference type="PANTHER" id="PTHR43008">
    <property type="entry name" value="BENZIL REDUCTASE"/>
    <property type="match status" value="1"/>
</dbReference>
<evidence type="ECO:0000313" key="4">
    <source>
        <dbReference type="EMBL" id="KAJ6263448.1"/>
    </source>
</evidence>
<sequence length="308" mass="33161">MAASLESLLLPGQESHIFLPNNILPPTETSVSNLFSLKGKTAIVTGGGAGIGFAIVEAFAEAGANVALWYMSSKEAVAKAAKVSKTYGVTCKAYRVTITDEKSVSDAIDEVVRDLNGRLDIFVANAGIAWVNGRIIDCDMENFQNIFNINFMSALYAAKAAGKHFERQKKEGTNIDGEKLQNFHSGSFILNSSIASARQLMPHASTPYNITKAALTHFARCLAIEWVQFARVNSISPGYVSTEMLDNVPSVIRDPWKKRTPLGREGTVAEMKGAFLYFASDASSFTTGANLFVDGGILSEAAEWATLG</sequence>
<protein>
    <submittedName>
        <fullName evidence="4">Uncharacterized protein</fullName>
    </submittedName>
</protein>
<reference evidence="4" key="1">
    <citation type="submission" date="2023-01" db="EMBL/GenBank/DDBJ databases">
        <title>The chitinases involved in constricting ring structure development in the nematode-trapping fungus Drechslerella dactyloides.</title>
        <authorList>
            <person name="Wang R."/>
            <person name="Zhang L."/>
            <person name="Tang P."/>
            <person name="Li S."/>
            <person name="Liang L."/>
        </authorList>
    </citation>
    <scope>NUCLEOTIDE SEQUENCE</scope>
    <source>
        <strain evidence="4">YMF1.00031</strain>
    </source>
</reference>
<evidence type="ECO:0000256" key="3">
    <source>
        <dbReference type="ARBA" id="ARBA00023002"/>
    </source>
</evidence>